<dbReference type="OrthoDB" id="3029913at2759"/>
<feature type="compositionally biased region" description="Basic residues" evidence="1">
    <location>
        <begin position="882"/>
        <end position="891"/>
    </location>
</feature>
<keyword evidence="3" id="KW-1185">Reference proteome</keyword>
<dbReference type="EMBL" id="ML977041">
    <property type="protein sequence ID" value="KAF1949173.1"/>
    <property type="molecule type" value="Genomic_DNA"/>
</dbReference>
<protein>
    <submittedName>
        <fullName evidence="2">Uncharacterized protein</fullName>
    </submittedName>
</protein>
<evidence type="ECO:0000313" key="3">
    <source>
        <dbReference type="Proteomes" id="UP000800035"/>
    </source>
</evidence>
<sequence length="1099" mass="120898">MRRRQRLQRSITREFGAPRTFDDNGQPILAKPGDIRLFSTYEPSLKAGTYSIDVKQEINVPGKSTSPIQNTDSAGNVIQQTFTVEAPRFSLEANEIHSFYPPSGHGDDPHVLPHVVFNDPHLPWERNVDESVDTKDNVNDIPWLAVLVFDPAELNVDGTILQNGTLKQSPTKEVPITVDQLLKLKNVAVPIDLNESMPTLDRNKSTTAIFVKPGLFRAMHDWDADGQTINLERYKYLAHVRDINTSGGAIAAYGDENGLYSVVFSHRTPPLLTKESTVVVHLLSLDGVREHVKIDQNTNYVSLISLHSWQYQCLPPSSLDFPRQLQFLGTQATAMLRPSGIEKVKDARLAARLSNGYSLVRHRVSTGEQTVAFLRGPLSPVPVPYPLLPKRGTSGPDAGTWPAESFYSTDYQVLDHELGIMDISYATAWQVGREMAMADRTFAQALVSVRGEAHEAALPAAKAEFLSSSSSHQTRTNVLNTLNELVQAINDPYNLPILAEPTSSPQRWTFTPGTREDLSTRRAEIQALYSKHLQLVLQKMTTSFPRAAMSTDNESSTCAHWPIVSEWLLDRMKLVNLPAIYLLNHPDNLPKESIRFFHVDQNWLAVQIDGALSIGNHVSRPTSSPSQADFIDQIRQLIKENFASYIANPPNAAAICPTGGFCLRSAIVKAFPDMIISSASKETQILSTSGLSEDTLLTLMTHTETQDTHSLDPAIIISQPPHQQRFALGGHLDKESLTFAYKKVYTVDGSAPQGRPWGATGVEDIFLASSDLTNSIYDWSSRMVNVKELAVRTLKELKIHMAPTDFDLKDTLSSAVMAVELNDPLYQLVFLNPTASREWASAPLYGSDFTNTSKNTSRKYSKEPSTAISVPLPGKSVLKPTVAHKRPRRATKGLPLELSGLRAPHRPLPLRSLPKEVPAAPKLPGSPSIQSQVSLRVFANVVQPSAPLPTNLAFYADIVFALRKNASNAGLLVRSLAVRIPVANLPSPSKFTNTTTVPLLMQAYDGPGPIMLGNNRFNATLGSAYTTSPAQNWIVINILPRSFSGVVTFDDNPGFSCLLRQVAIDASTLGSVPFTLIERYTLPLGSSVEVQTDFPVTKS</sequence>
<organism evidence="2 3">
    <name type="scientific">Byssothecium circinans</name>
    <dbReference type="NCBI Taxonomy" id="147558"/>
    <lineage>
        <taxon>Eukaryota</taxon>
        <taxon>Fungi</taxon>
        <taxon>Dikarya</taxon>
        <taxon>Ascomycota</taxon>
        <taxon>Pezizomycotina</taxon>
        <taxon>Dothideomycetes</taxon>
        <taxon>Pleosporomycetidae</taxon>
        <taxon>Pleosporales</taxon>
        <taxon>Massarineae</taxon>
        <taxon>Massarinaceae</taxon>
        <taxon>Byssothecium</taxon>
    </lineage>
</organism>
<gene>
    <name evidence="2" type="ORF">CC80DRAFT_510807</name>
</gene>
<proteinExistence type="predicted"/>
<accession>A0A6A5T937</accession>
<evidence type="ECO:0000313" key="2">
    <source>
        <dbReference type="EMBL" id="KAF1949173.1"/>
    </source>
</evidence>
<dbReference type="AlphaFoldDB" id="A0A6A5T937"/>
<feature type="region of interest" description="Disordered" evidence="1">
    <location>
        <begin position="878"/>
        <end position="909"/>
    </location>
</feature>
<feature type="region of interest" description="Disordered" evidence="1">
    <location>
        <begin position="1"/>
        <end position="25"/>
    </location>
</feature>
<dbReference type="Proteomes" id="UP000800035">
    <property type="component" value="Unassembled WGS sequence"/>
</dbReference>
<reference evidence="2" key="1">
    <citation type="journal article" date="2020" name="Stud. Mycol.">
        <title>101 Dothideomycetes genomes: a test case for predicting lifestyles and emergence of pathogens.</title>
        <authorList>
            <person name="Haridas S."/>
            <person name="Albert R."/>
            <person name="Binder M."/>
            <person name="Bloem J."/>
            <person name="Labutti K."/>
            <person name="Salamov A."/>
            <person name="Andreopoulos B."/>
            <person name="Baker S."/>
            <person name="Barry K."/>
            <person name="Bills G."/>
            <person name="Bluhm B."/>
            <person name="Cannon C."/>
            <person name="Castanera R."/>
            <person name="Culley D."/>
            <person name="Daum C."/>
            <person name="Ezra D."/>
            <person name="Gonzalez J."/>
            <person name="Henrissat B."/>
            <person name="Kuo A."/>
            <person name="Liang C."/>
            <person name="Lipzen A."/>
            <person name="Lutzoni F."/>
            <person name="Magnuson J."/>
            <person name="Mondo S."/>
            <person name="Nolan M."/>
            <person name="Ohm R."/>
            <person name="Pangilinan J."/>
            <person name="Park H.-J."/>
            <person name="Ramirez L."/>
            <person name="Alfaro M."/>
            <person name="Sun H."/>
            <person name="Tritt A."/>
            <person name="Yoshinaga Y."/>
            <person name="Zwiers L.-H."/>
            <person name="Turgeon B."/>
            <person name="Goodwin S."/>
            <person name="Spatafora J."/>
            <person name="Crous P."/>
            <person name="Grigoriev I."/>
        </authorList>
    </citation>
    <scope>NUCLEOTIDE SEQUENCE</scope>
    <source>
        <strain evidence="2">CBS 675.92</strain>
    </source>
</reference>
<evidence type="ECO:0000256" key="1">
    <source>
        <dbReference type="SAM" id="MobiDB-lite"/>
    </source>
</evidence>
<name>A0A6A5T937_9PLEO</name>